<protein>
    <recommendedName>
        <fullName evidence="4">Protein kinase domain-containing protein</fullName>
    </recommendedName>
</protein>
<sequence length="121" mass="14158">MTDVIDQRILRRFDICQKVGQGAYGVVWKAVHRKKGCTVALKKCFECFRCDVDARRTFREVMYLKALSYGGDKNEGHPNIIKLYNVIRADNDRDLYITFEYSETDLSQVIKSRILEPMVSW</sequence>
<keyword evidence="6" id="KW-1185">Reference proteome</keyword>
<dbReference type="InterPro" id="IPR017441">
    <property type="entry name" value="Protein_kinase_ATP_BS"/>
</dbReference>
<name>A0ABD3NED4_9STRA</name>
<dbReference type="InterPro" id="IPR050117">
    <property type="entry name" value="MAPK"/>
</dbReference>
<gene>
    <name evidence="5" type="ORF">ACHAW5_003506</name>
</gene>
<accession>A0ABD3NED4</accession>
<proteinExistence type="predicted"/>
<evidence type="ECO:0000256" key="1">
    <source>
        <dbReference type="ARBA" id="ARBA00022741"/>
    </source>
</evidence>
<reference evidence="5 6" key="1">
    <citation type="submission" date="2024-10" db="EMBL/GenBank/DDBJ databases">
        <title>Updated reference genomes for cyclostephanoid diatoms.</title>
        <authorList>
            <person name="Roberts W.R."/>
            <person name="Alverson A.J."/>
        </authorList>
    </citation>
    <scope>NUCLEOTIDE SEQUENCE [LARGE SCALE GENOMIC DNA]</scope>
    <source>
        <strain evidence="5 6">AJA276-08</strain>
    </source>
</reference>
<dbReference type="SUPFAM" id="SSF56112">
    <property type="entry name" value="Protein kinase-like (PK-like)"/>
    <property type="match status" value="1"/>
</dbReference>
<evidence type="ECO:0000313" key="6">
    <source>
        <dbReference type="Proteomes" id="UP001530315"/>
    </source>
</evidence>
<dbReference type="AlphaFoldDB" id="A0ABD3NED4"/>
<feature type="binding site" evidence="3">
    <location>
        <position position="42"/>
    </location>
    <ligand>
        <name>ATP</name>
        <dbReference type="ChEBI" id="CHEBI:30616"/>
    </ligand>
</feature>
<organism evidence="5 6">
    <name type="scientific">Stephanodiscus triporus</name>
    <dbReference type="NCBI Taxonomy" id="2934178"/>
    <lineage>
        <taxon>Eukaryota</taxon>
        <taxon>Sar</taxon>
        <taxon>Stramenopiles</taxon>
        <taxon>Ochrophyta</taxon>
        <taxon>Bacillariophyta</taxon>
        <taxon>Coscinodiscophyceae</taxon>
        <taxon>Thalassiosirophycidae</taxon>
        <taxon>Stephanodiscales</taxon>
        <taxon>Stephanodiscaceae</taxon>
        <taxon>Stephanodiscus</taxon>
    </lineage>
</organism>
<dbReference type="PANTHER" id="PTHR24055">
    <property type="entry name" value="MITOGEN-ACTIVATED PROTEIN KINASE"/>
    <property type="match status" value="1"/>
</dbReference>
<dbReference type="EMBL" id="JALLAZ020001533">
    <property type="protein sequence ID" value="KAL3773411.1"/>
    <property type="molecule type" value="Genomic_DNA"/>
</dbReference>
<dbReference type="InterPro" id="IPR011009">
    <property type="entry name" value="Kinase-like_dom_sf"/>
</dbReference>
<feature type="domain" description="Protein kinase" evidence="4">
    <location>
        <begin position="13"/>
        <end position="121"/>
    </location>
</feature>
<dbReference type="Gene3D" id="3.30.200.20">
    <property type="entry name" value="Phosphorylase Kinase, domain 1"/>
    <property type="match status" value="1"/>
</dbReference>
<dbReference type="InterPro" id="IPR000719">
    <property type="entry name" value="Prot_kinase_dom"/>
</dbReference>
<evidence type="ECO:0000313" key="5">
    <source>
        <dbReference type="EMBL" id="KAL3773411.1"/>
    </source>
</evidence>
<evidence type="ECO:0000259" key="4">
    <source>
        <dbReference type="PROSITE" id="PS50011"/>
    </source>
</evidence>
<keyword evidence="1 3" id="KW-0547">Nucleotide-binding</keyword>
<comment type="caution">
    <text evidence="5">The sequence shown here is derived from an EMBL/GenBank/DDBJ whole genome shotgun (WGS) entry which is preliminary data.</text>
</comment>
<evidence type="ECO:0000256" key="2">
    <source>
        <dbReference type="ARBA" id="ARBA00022840"/>
    </source>
</evidence>
<dbReference type="PROSITE" id="PS00107">
    <property type="entry name" value="PROTEIN_KINASE_ATP"/>
    <property type="match status" value="1"/>
</dbReference>
<dbReference type="Proteomes" id="UP001530315">
    <property type="component" value="Unassembled WGS sequence"/>
</dbReference>
<dbReference type="Pfam" id="PF00069">
    <property type="entry name" value="Pkinase"/>
    <property type="match status" value="1"/>
</dbReference>
<keyword evidence="2 3" id="KW-0067">ATP-binding</keyword>
<dbReference type="PROSITE" id="PS50011">
    <property type="entry name" value="PROTEIN_KINASE_DOM"/>
    <property type="match status" value="1"/>
</dbReference>
<evidence type="ECO:0000256" key="3">
    <source>
        <dbReference type="PROSITE-ProRule" id="PRU10141"/>
    </source>
</evidence>
<dbReference type="GO" id="GO:0005524">
    <property type="term" value="F:ATP binding"/>
    <property type="evidence" value="ECO:0007669"/>
    <property type="project" value="UniProtKB-UniRule"/>
</dbReference>